<dbReference type="Proteomes" id="UP001225072">
    <property type="component" value="Unassembled WGS sequence"/>
</dbReference>
<sequence>MKKLYSFLMSFKTLMMFNCIILAGKILYSFLTGFSGNTFEDWSIAENIAHYGVYSEFINVGPTAYKLPVYPLFLSAFISLFQDLAKEAIVIAQHLIYFFIPVLMVRISGIFNVKKVGILTGYLFLLSPAYFIYSNTLESTNVFIIIFLNFLYRWSRVWQEGFNTSRIMLLSLSTALLFLCQVVVVPFALLLLLSLYIFKKASLKPLALVLILTALGYSPWVIRNYITFNRLVISKTPVWQNRYFGYYSDVQVFKGLQVYSVEHEAEILRLRRQTDEFRMEDLYRREVKKIEKAQPSIVFKKALANILMLWYVPSRYYHDQSLSIWITRKLYVIIINLLTVFSLVFIYRRKSWKLLAFSVLFFLNFTAPYALTHSANTRFKLDFEWFQLFLIAYLLYFAFLKEKYEDKIPG</sequence>
<evidence type="ECO:0000313" key="3">
    <source>
        <dbReference type="Proteomes" id="UP001225072"/>
    </source>
</evidence>
<gene>
    <name evidence="2" type="ORF">QE404_000801</name>
</gene>
<protein>
    <recommendedName>
        <fullName evidence="4">Glycosyltransferase RgtA/B/C/D-like domain-containing protein</fullName>
    </recommendedName>
</protein>
<keyword evidence="1" id="KW-0812">Transmembrane</keyword>
<reference evidence="2 3" key="1">
    <citation type="submission" date="2023-07" db="EMBL/GenBank/DDBJ databases">
        <title>Functional and genomic diversity of the sorghum phyllosphere microbiome.</title>
        <authorList>
            <person name="Shade A."/>
        </authorList>
    </citation>
    <scope>NUCLEOTIDE SEQUENCE [LARGE SCALE GENOMIC DNA]</scope>
    <source>
        <strain evidence="2 3">SORGH_AS_1064</strain>
    </source>
</reference>
<feature type="transmembrane region" description="Helical" evidence="1">
    <location>
        <begin position="139"/>
        <end position="155"/>
    </location>
</feature>
<comment type="caution">
    <text evidence="2">The sequence shown here is derived from an EMBL/GenBank/DDBJ whole genome shotgun (WGS) entry which is preliminary data.</text>
</comment>
<proteinExistence type="predicted"/>
<feature type="transmembrane region" description="Helical" evidence="1">
    <location>
        <begin position="203"/>
        <end position="222"/>
    </location>
</feature>
<feature type="transmembrane region" description="Helical" evidence="1">
    <location>
        <begin position="88"/>
        <end position="109"/>
    </location>
</feature>
<feature type="transmembrane region" description="Helical" evidence="1">
    <location>
        <begin position="354"/>
        <end position="371"/>
    </location>
</feature>
<evidence type="ECO:0008006" key="4">
    <source>
        <dbReference type="Google" id="ProtNLM"/>
    </source>
</evidence>
<name>A0ABU0TF13_9FLAO</name>
<organism evidence="2 3">
    <name type="scientific">Chryseobacterium camelliae</name>
    <dbReference type="NCBI Taxonomy" id="1265445"/>
    <lineage>
        <taxon>Bacteria</taxon>
        <taxon>Pseudomonadati</taxon>
        <taxon>Bacteroidota</taxon>
        <taxon>Flavobacteriia</taxon>
        <taxon>Flavobacteriales</taxon>
        <taxon>Weeksellaceae</taxon>
        <taxon>Chryseobacterium group</taxon>
        <taxon>Chryseobacterium</taxon>
    </lineage>
</organism>
<accession>A0ABU0TF13</accession>
<dbReference type="RefSeq" id="WP_307446758.1">
    <property type="nucleotide sequence ID" value="NZ_JAUTAL010000001.1"/>
</dbReference>
<feature type="transmembrane region" description="Helical" evidence="1">
    <location>
        <begin position="383"/>
        <end position="400"/>
    </location>
</feature>
<dbReference type="EMBL" id="JAUTAL010000001">
    <property type="protein sequence ID" value="MDQ1095654.1"/>
    <property type="molecule type" value="Genomic_DNA"/>
</dbReference>
<feature type="transmembrane region" description="Helical" evidence="1">
    <location>
        <begin position="330"/>
        <end position="347"/>
    </location>
</feature>
<keyword evidence="1" id="KW-1133">Transmembrane helix</keyword>
<keyword evidence="3" id="KW-1185">Reference proteome</keyword>
<evidence type="ECO:0000313" key="2">
    <source>
        <dbReference type="EMBL" id="MDQ1095654.1"/>
    </source>
</evidence>
<keyword evidence="1" id="KW-0472">Membrane</keyword>
<feature type="transmembrane region" description="Helical" evidence="1">
    <location>
        <begin position="167"/>
        <end position="197"/>
    </location>
</feature>
<evidence type="ECO:0000256" key="1">
    <source>
        <dbReference type="SAM" id="Phobius"/>
    </source>
</evidence>
<feature type="transmembrane region" description="Helical" evidence="1">
    <location>
        <begin position="298"/>
        <end position="318"/>
    </location>
</feature>
<feature type="transmembrane region" description="Helical" evidence="1">
    <location>
        <begin position="12"/>
        <end position="31"/>
    </location>
</feature>